<accession>E1WXY7</accession>
<protein>
    <submittedName>
        <fullName evidence="1">Uncharacterized protein</fullName>
    </submittedName>
</protein>
<evidence type="ECO:0000313" key="2">
    <source>
        <dbReference type="Proteomes" id="UP000008963"/>
    </source>
</evidence>
<name>E1WXY7_HALMS</name>
<proteinExistence type="predicted"/>
<dbReference type="KEGG" id="bmx:BMS_2766"/>
<dbReference type="STRING" id="862908.BMS_2766"/>
<dbReference type="PATRIC" id="fig|862908.3.peg.2642"/>
<dbReference type="OrthoDB" id="9941257at2"/>
<dbReference type="AlphaFoldDB" id="E1WXY7"/>
<dbReference type="RefSeq" id="WP_014245316.1">
    <property type="nucleotide sequence ID" value="NC_016620.1"/>
</dbReference>
<dbReference type="Proteomes" id="UP000008963">
    <property type="component" value="Chromosome"/>
</dbReference>
<evidence type="ECO:0000313" key="1">
    <source>
        <dbReference type="EMBL" id="CBW27542.1"/>
    </source>
</evidence>
<dbReference type="EMBL" id="FQ312005">
    <property type="protein sequence ID" value="CBW27542.1"/>
    <property type="molecule type" value="Genomic_DNA"/>
</dbReference>
<reference evidence="2" key="1">
    <citation type="journal article" date="2013" name="ISME J.">
        <title>A small predatory core genome in the divergent marine Bacteriovorax marinus SJ and the terrestrial Bdellovibrio bacteriovorus.</title>
        <authorList>
            <person name="Crossman L.C."/>
            <person name="Chen H."/>
            <person name="Cerdeno-Tarraga A.M."/>
            <person name="Brooks K."/>
            <person name="Quail M.A."/>
            <person name="Pineiro S.A."/>
            <person name="Hobley L."/>
            <person name="Sockett R.E."/>
            <person name="Bentley S.D."/>
            <person name="Parkhill J."/>
            <person name="Williams H.N."/>
            <person name="Stine O.C."/>
        </authorList>
    </citation>
    <scope>NUCLEOTIDE SEQUENCE [LARGE SCALE GENOMIC DNA]</scope>
    <source>
        <strain evidence="2">ATCC BAA-682 / DSM 15412 / SJ</strain>
    </source>
</reference>
<sequence length="112" mass="13451">MRSLISRNKRIKIIVHQNLSAEDSWDDNCLEFSHIDRDELILSRAINISLLDKIQFVEIFFKIAGNWKKYRISDFNPILEYKDKSIVDRLSFHLEEREQVDFDQSFRIARCC</sequence>
<dbReference type="HOGENOM" id="CLU_2142400_0_0_7"/>
<gene>
    <name evidence="1" type="ordered locus">BMS_2766</name>
</gene>
<organism evidence="1 2">
    <name type="scientific">Halobacteriovorax marinus (strain ATCC BAA-682 / DSM 15412 / SJ)</name>
    <name type="common">Bacteriovorax marinus</name>
    <dbReference type="NCBI Taxonomy" id="862908"/>
    <lineage>
        <taxon>Bacteria</taxon>
        <taxon>Pseudomonadati</taxon>
        <taxon>Bdellovibrionota</taxon>
        <taxon>Bacteriovoracia</taxon>
        <taxon>Bacteriovoracales</taxon>
        <taxon>Halobacteriovoraceae</taxon>
        <taxon>Halobacteriovorax</taxon>
    </lineage>
</organism>
<keyword evidence="2" id="KW-1185">Reference proteome</keyword>